<reference evidence="4 5" key="1">
    <citation type="submission" date="2016-11" db="EMBL/GenBank/DDBJ databases">
        <title>The macronuclear genome of Stentor coeruleus: a giant cell with tiny introns.</title>
        <authorList>
            <person name="Slabodnick M."/>
            <person name="Ruby J.G."/>
            <person name="Reiff S.B."/>
            <person name="Swart E.C."/>
            <person name="Gosai S."/>
            <person name="Prabakaran S."/>
            <person name="Witkowska E."/>
            <person name="Larue G.E."/>
            <person name="Fisher S."/>
            <person name="Freeman R.M."/>
            <person name="Gunawardena J."/>
            <person name="Chu W."/>
            <person name="Stover N.A."/>
            <person name="Gregory B.D."/>
            <person name="Nowacki M."/>
            <person name="Derisi J."/>
            <person name="Roy S.W."/>
            <person name="Marshall W.F."/>
            <person name="Sood P."/>
        </authorList>
    </citation>
    <scope>NUCLEOTIDE SEQUENCE [LARGE SCALE GENOMIC DNA]</scope>
    <source>
        <strain evidence="4">WM001</strain>
    </source>
</reference>
<dbReference type="AlphaFoldDB" id="A0A1R2BP42"/>
<evidence type="ECO:0000259" key="3">
    <source>
        <dbReference type="Pfam" id="PF21773"/>
    </source>
</evidence>
<dbReference type="InterPro" id="IPR049258">
    <property type="entry name" value="ODAD1_CC"/>
</dbReference>
<evidence type="ECO:0000256" key="1">
    <source>
        <dbReference type="ARBA" id="ARBA00023054"/>
    </source>
</evidence>
<accession>A0A1R2BP42</accession>
<dbReference type="PANTHER" id="PTHR21694:SF18">
    <property type="entry name" value="COILED-COIL DOMAIN-CONTAINING PROTEIN 63"/>
    <property type="match status" value="1"/>
</dbReference>
<protein>
    <recommendedName>
        <fullName evidence="3">ODAD1 central coiled coil region domain-containing protein</fullName>
    </recommendedName>
</protein>
<sequence length="485" mass="57084">MNKFNTFSKCTINLREPESIRLQKDLESITKSLEHEKRESMYLDEQFKVLQFEMNSLAKPFPTSFTSLRSTISVLEKKLELEINTLNQTKYKNRQLRQQINEYRLDKSAHKQSLNAVIENLEKTSKAANEQYDELLRKNDENISQKEKIGMLRTKSANQRFKYDEKISTLSSVLKNSKFDTKFLYEETQYSTQSTEVLSVLKRLIKFSNRLTINKKHEIDQYIKHVTLLDNYFNEIKIVTGMNEIKDIVTSCLKSEEQSQQVLSYLNNLNSDIDLLEEKLKISDSKIQFLEGLKYQGRLSIQEAIKTNETNLALMQDRIKDKKEVEFNRNIIIQNSLPLMKKIYKLLENMHFKDYFGGFLDVEAIDKLNQEYSAQLLGKIEEYLSFLLLAIELRKQSILTKHRSPSAPNKKDIKKKKAMKNFLEEKYLYDGEDFDEIRVPISVQEMKKKAAVIFERRRSMLKAKPTTPDISHPKTPTYRLTRELL</sequence>
<comment type="caution">
    <text evidence="4">The sequence shown here is derived from an EMBL/GenBank/DDBJ whole genome shotgun (WGS) entry which is preliminary data.</text>
</comment>
<feature type="domain" description="ODAD1 central coiled coil region" evidence="3">
    <location>
        <begin position="71"/>
        <end position="322"/>
    </location>
</feature>
<dbReference type="InterPro" id="IPR051876">
    <property type="entry name" value="ODA-DC/CCD"/>
</dbReference>
<organism evidence="4 5">
    <name type="scientific">Stentor coeruleus</name>
    <dbReference type="NCBI Taxonomy" id="5963"/>
    <lineage>
        <taxon>Eukaryota</taxon>
        <taxon>Sar</taxon>
        <taxon>Alveolata</taxon>
        <taxon>Ciliophora</taxon>
        <taxon>Postciliodesmatophora</taxon>
        <taxon>Heterotrichea</taxon>
        <taxon>Heterotrichida</taxon>
        <taxon>Stentoridae</taxon>
        <taxon>Stentor</taxon>
    </lineage>
</organism>
<evidence type="ECO:0000256" key="2">
    <source>
        <dbReference type="SAM" id="Coils"/>
    </source>
</evidence>
<feature type="coiled-coil region" evidence="2">
    <location>
        <begin position="86"/>
        <end position="138"/>
    </location>
</feature>
<dbReference type="OrthoDB" id="6766775at2759"/>
<evidence type="ECO:0000313" key="4">
    <source>
        <dbReference type="EMBL" id="OMJ78548.1"/>
    </source>
</evidence>
<name>A0A1R2BP42_9CILI</name>
<keyword evidence="5" id="KW-1185">Reference proteome</keyword>
<dbReference type="Proteomes" id="UP000187209">
    <property type="component" value="Unassembled WGS sequence"/>
</dbReference>
<keyword evidence="1 2" id="KW-0175">Coiled coil</keyword>
<dbReference type="EMBL" id="MPUH01000516">
    <property type="protein sequence ID" value="OMJ78548.1"/>
    <property type="molecule type" value="Genomic_DNA"/>
</dbReference>
<evidence type="ECO:0000313" key="5">
    <source>
        <dbReference type="Proteomes" id="UP000187209"/>
    </source>
</evidence>
<proteinExistence type="predicted"/>
<gene>
    <name evidence="4" type="ORF">SteCoe_21610</name>
</gene>
<dbReference type="PANTHER" id="PTHR21694">
    <property type="entry name" value="COILED-COIL DOMAIN-CONTAINING PROTEIN 63"/>
    <property type="match status" value="1"/>
</dbReference>
<dbReference type="Pfam" id="PF21773">
    <property type="entry name" value="ODAD1_CC"/>
    <property type="match status" value="1"/>
</dbReference>